<keyword evidence="3" id="KW-1185">Reference proteome</keyword>
<evidence type="ECO:0008006" key="4">
    <source>
        <dbReference type="Google" id="ProtNLM"/>
    </source>
</evidence>
<sequence>MGAFITAALGFPTAIFSYSLVVVAGYWILVTLGGAELGEDDGLAGVLGLGGIPVTVALSLLIAQAWFVSLAATAAGPPAPVRVAVLPAALAVAWGGTRLLVAPLRRLFEERPAPSRHDFVGRTCVIRTGTVTGTFGQAEATAPDGSTAVVQVRRAGTDALAAGDTALIFDYDPAGEVYLVMPYDAALDPDRRTPEL</sequence>
<keyword evidence="1" id="KW-0812">Transmembrane</keyword>
<name>A0A365H427_9ACTN</name>
<accession>A0A365H427</accession>
<organism evidence="2 3">
    <name type="scientific">Actinomadura craniellae</name>
    <dbReference type="NCBI Taxonomy" id="2231787"/>
    <lineage>
        <taxon>Bacteria</taxon>
        <taxon>Bacillati</taxon>
        <taxon>Actinomycetota</taxon>
        <taxon>Actinomycetes</taxon>
        <taxon>Streptosporangiales</taxon>
        <taxon>Thermomonosporaceae</taxon>
        <taxon>Actinomadura</taxon>
    </lineage>
</organism>
<comment type="caution">
    <text evidence="2">The sequence shown here is derived from an EMBL/GenBank/DDBJ whole genome shotgun (WGS) entry which is preliminary data.</text>
</comment>
<reference evidence="2 3" key="1">
    <citation type="submission" date="2018-06" db="EMBL/GenBank/DDBJ databases">
        <title>Actinomadura craniellae sp. nov. isolated from marine sponge Craniella sp.</title>
        <authorList>
            <person name="Li L."/>
            <person name="Xu Q.H."/>
            <person name="Lin H.W."/>
            <person name="Lu Y.H."/>
        </authorList>
    </citation>
    <scope>NUCLEOTIDE SEQUENCE [LARGE SCALE GENOMIC DNA]</scope>
    <source>
        <strain evidence="2 3">LHW63021</strain>
    </source>
</reference>
<dbReference type="AlphaFoldDB" id="A0A365H427"/>
<feature type="transmembrane region" description="Helical" evidence="1">
    <location>
        <begin position="6"/>
        <end position="30"/>
    </location>
</feature>
<dbReference type="EMBL" id="QLYX01000008">
    <property type="protein sequence ID" value="RAY13766.1"/>
    <property type="molecule type" value="Genomic_DNA"/>
</dbReference>
<dbReference type="Proteomes" id="UP000251891">
    <property type="component" value="Unassembled WGS sequence"/>
</dbReference>
<feature type="transmembrane region" description="Helical" evidence="1">
    <location>
        <begin position="42"/>
        <end position="67"/>
    </location>
</feature>
<dbReference type="OrthoDB" id="3388214at2"/>
<proteinExistence type="predicted"/>
<gene>
    <name evidence="2" type="ORF">DPM19_19120</name>
</gene>
<feature type="transmembrane region" description="Helical" evidence="1">
    <location>
        <begin position="79"/>
        <end position="101"/>
    </location>
</feature>
<dbReference type="RefSeq" id="WP_111869304.1">
    <property type="nucleotide sequence ID" value="NZ_QLYX01000008.1"/>
</dbReference>
<evidence type="ECO:0000256" key="1">
    <source>
        <dbReference type="SAM" id="Phobius"/>
    </source>
</evidence>
<evidence type="ECO:0000313" key="2">
    <source>
        <dbReference type="EMBL" id="RAY13766.1"/>
    </source>
</evidence>
<evidence type="ECO:0000313" key="3">
    <source>
        <dbReference type="Proteomes" id="UP000251891"/>
    </source>
</evidence>
<keyword evidence="1" id="KW-1133">Transmembrane helix</keyword>
<keyword evidence="1" id="KW-0472">Membrane</keyword>
<protein>
    <recommendedName>
        <fullName evidence="4">DUF1449 domain-containing protein</fullName>
    </recommendedName>
</protein>